<feature type="region of interest" description="Disordered" evidence="1">
    <location>
        <begin position="1"/>
        <end position="40"/>
    </location>
</feature>
<sequence length="326" mass="35151">METSAQQAAPRGAFSERGSNHSAPSRSVGDGEDSDEPPPRLELARATVAARRLAQSLRASVAAVSATTACLGGKRIEDLEPPQGATIPALLDEASSLADKLRDAAVSAAASATRDKTALEHASVRTREAQAADAARLEVAQAACRELREGEAHARDEVDRLRRQISAHSDIAQAATLAETRALAASRDAAMERARADRRRDDALDRADAADAACLAALLDARTCGNRYDRLLADYDALRRPSDDWHGPRERSATISLLVDALTALKTANADRALWRLAANLRRHYLALFQRAFRLLRRRITRPATPRRAPYGASNAVVPRTGGPFF</sequence>
<comment type="caution">
    <text evidence="2">The sequence shown here is derived from an EMBL/GenBank/DDBJ whole genome shotgun (WGS) entry which is preliminary data.</text>
</comment>
<evidence type="ECO:0000256" key="1">
    <source>
        <dbReference type="SAM" id="MobiDB-lite"/>
    </source>
</evidence>
<dbReference type="Proteomes" id="UP001230188">
    <property type="component" value="Unassembled WGS sequence"/>
</dbReference>
<reference evidence="2" key="1">
    <citation type="submission" date="2023-01" db="EMBL/GenBank/DDBJ databases">
        <title>Metagenome sequencing of chrysophaentin producing Chrysophaeum taylorii.</title>
        <authorList>
            <person name="Davison J."/>
            <person name="Bewley C."/>
        </authorList>
    </citation>
    <scope>NUCLEOTIDE SEQUENCE</scope>
    <source>
        <strain evidence="2">NIES-1699</strain>
    </source>
</reference>
<keyword evidence="3" id="KW-1185">Reference proteome</keyword>
<dbReference type="EMBL" id="JAQMWT010000077">
    <property type="protein sequence ID" value="KAJ8611306.1"/>
    <property type="molecule type" value="Genomic_DNA"/>
</dbReference>
<accession>A0AAD7XQJ9</accession>
<protein>
    <submittedName>
        <fullName evidence="2">Uncharacterized protein</fullName>
    </submittedName>
</protein>
<proteinExistence type="predicted"/>
<dbReference type="AlphaFoldDB" id="A0AAD7XQJ9"/>
<organism evidence="2 3">
    <name type="scientific">Chrysophaeum taylorii</name>
    <dbReference type="NCBI Taxonomy" id="2483200"/>
    <lineage>
        <taxon>Eukaryota</taxon>
        <taxon>Sar</taxon>
        <taxon>Stramenopiles</taxon>
        <taxon>Ochrophyta</taxon>
        <taxon>Pelagophyceae</taxon>
        <taxon>Pelagomonadales</taxon>
        <taxon>Pelagomonadaceae</taxon>
        <taxon>Chrysophaeum</taxon>
    </lineage>
</organism>
<evidence type="ECO:0000313" key="3">
    <source>
        <dbReference type="Proteomes" id="UP001230188"/>
    </source>
</evidence>
<gene>
    <name evidence="2" type="ORF">CTAYLR_006609</name>
</gene>
<evidence type="ECO:0000313" key="2">
    <source>
        <dbReference type="EMBL" id="KAJ8611306.1"/>
    </source>
</evidence>
<name>A0AAD7XQJ9_9STRA</name>